<keyword evidence="5" id="KW-0479">Metal-binding</keyword>
<gene>
    <name evidence="12" type="ORF">NW768_002443</name>
</gene>
<protein>
    <recommendedName>
        <fullName evidence="11">Endonuclease/exonuclease/phosphatase domain-containing protein</fullName>
    </recommendedName>
</protein>
<dbReference type="SUPFAM" id="SSF56219">
    <property type="entry name" value="DNase I-like"/>
    <property type="match status" value="1"/>
</dbReference>
<organism evidence="12 13">
    <name type="scientific">Fusarium equiseti</name>
    <name type="common">Fusarium scirpi</name>
    <dbReference type="NCBI Taxonomy" id="61235"/>
    <lineage>
        <taxon>Eukaryota</taxon>
        <taxon>Fungi</taxon>
        <taxon>Dikarya</taxon>
        <taxon>Ascomycota</taxon>
        <taxon>Pezizomycotina</taxon>
        <taxon>Sordariomycetes</taxon>
        <taxon>Hypocreomycetidae</taxon>
        <taxon>Hypocreales</taxon>
        <taxon>Nectriaceae</taxon>
        <taxon>Fusarium</taxon>
        <taxon>Fusarium incarnatum-equiseti species complex</taxon>
    </lineage>
</organism>
<dbReference type="CDD" id="cd09080">
    <property type="entry name" value="TDP2"/>
    <property type="match status" value="1"/>
</dbReference>
<sequence length="341" mass="38505">MDKIVQKAIRHTVEMRKPASSIPWKADKIWQQPFYGWSGDTKTWQSFHLIGGSSEDKILKRIAVYSWNIDFMLPHGEARMNAALKYLEELTRQDRSGDDTGVVINLQECVPSDLNIIGEKEWIRESFYRTDVDTSAWASGAYGTTTLIDRRLAISSCFRVHYSATQMERDGLFVDVSASADGPKFRLCNTHLESLALEPPMRPAQMRLIASHMHDKDLAGAFVTGDFNAIQPFDRTLHTDNNLKDAYLELGGQEGDGKGEDTGGYTWGQQALPELRQLYGCSRMDKVFFCGDGLKLVHFERFGANVEPEEEEAREEIVSIGFEKAWITDHLGIKAVFEVAI</sequence>
<evidence type="ECO:0000256" key="7">
    <source>
        <dbReference type="ARBA" id="ARBA00022801"/>
    </source>
</evidence>
<evidence type="ECO:0000256" key="1">
    <source>
        <dbReference type="ARBA" id="ARBA00001936"/>
    </source>
</evidence>
<evidence type="ECO:0000256" key="4">
    <source>
        <dbReference type="ARBA" id="ARBA00022722"/>
    </source>
</evidence>
<dbReference type="Proteomes" id="UP001152024">
    <property type="component" value="Unassembled WGS sequence"/>
</dbReference>
<proteinExistence type="predicted"/>
<dbReference type="Pfam" id="PF03372">
    <property type="entry name" value="Exo_endo_phos"/>
    <property type="match status" value="1"/>
</dbReference>
<evidence type="ECO:0000256" key="2">
    <source>
        <dbReference type="ARBA" id="ARBA00001946"/>
    </source>
</evidence>
<accession>A0ABQ8RNG9</accession>
<dbReference type="EMBL" id="JAOQBH010000003">
    <property type="protein sequence ID" value="KAJ4138593.1"/>
    <property type="molecule type" value="Genomic_DNA"/>
</dbReference>
<comment type="caution">
    <text evidence="12">The sequence shown here is derived from an EMBL/GenBank/DDBJ whole genome shotgun (WGS) entry which is preliminary data.</text>
</comment>
<keyword evidence="10" id="KW-0539">Nucleus</keyword>
<keyword evidence="13" id="KW-1185">Reference proteome</keyword>
<evidence type="ECO:0000256" key="6">
    <source>
        <dbReference type="ARBA" id="ARBA00022763"/>
    </source>
</evidence>
<keyword evidence="8" id="KW-0460">Magnesium</keyword>
<evidence type="ECO:0000313" key="12">
    <source>
        <dbReference type="EMBL" id="KAJ4138593.1"/>
    </source>
</evidence>
<dbReference type="InterPro" id="IPR036691">
    <property type="entry name" value="Endo/exonu/phosph_ase_sf"/>
</dbReference>
<keyword evidence="6" id="KW-0227">DNA damage</keyword>
<keyword evidence="7" id="KW-0378">Hydrolase</keyword>
<evidence type="ECO:0000259" key="11">
    <source>
        <dbReference type="Pfam" id="PF03372"/>
    </source>
</evidence>
<comment type="cofactor">
    <cofactor evidence="1">
        <name>Mn(2+)</name>
        <dbReference type="ChEBI" id="CHEBI:29035"/>
    </cofactor>
</comment>
<dbReference type="PANTHER" id="PTHR15822:SF4">
    <property type="entry name" value="TYROSYL-DNA PHOSPHODIESTERASE 2"/>
    <property type="match status" value="1"/>
</dbReference>
<evidence type="ECO:0000256" key="3">
    <source>
        <dbReference type="ARBA" id="ARBA00004322"/>
    </source>
</evidence>
<evidence type="ECO:0000313" key="13">
    <source>
        <dbReference type="Proteomes" id="UP001152024"/>
    </source>
</evidence>
<comment type="cofactor">
    <cofactor evidence="2">
        <name>Mg(2+)</name>
        <dbReference type="ChEBI" id="CHEBI:18420"/>
    </cofactor>
</comment>
<keyword evidence="4" id="KW-0540">Nuclease</keyword>
<dbReference type="PANTHER" id="PTHR15822">
    <property type="entry name" value="TRAF AND TNF RECEPTOR-ASSOCIATED PROTEIN"/>
    <property type="match status" value="1"/>
</dbReference>
<evidence type="ECO:0000256" key="9">
    <source>
        <dbReference type="ARBA" id="ARBA00023204"/>
    </source>
</evidence>
<name>A0ABQ8RNG9_FUSEQ</name>
<reference evidence="12" key="1">
    <citation type="submission" date="2022-09" db="EMBL/GenBank/DDBJ databases">
        <title>Fusarium specimens isolated from Avocado Roots.</title>
        <authorList>
            <person name="Stajich J."/>
            <person name="Roper C."/>
            <person name="Heimlech-Rivalta G."/>
        </authorList>
    </citation>
    <scope>NUCLEOTIDE SEQUENCE</scope>
    <source>
        <strain evidence="12">CF00095</strain>
    </source>
</reference>
<evidence type="ECO:0000256" key="8">
    <source>
        <dbReference type="ARBA" id="ARBA00022842"/>
    </source>
</evidence>
<dbReference type="InterPro" id="IPR051547">
    <property type="entry name" value="TDP2-like"/>
</dbReference>
<dbReference type="InterPro" id="IPR005135">
    <property type="entry name" value="Endo/exonuclease/phosphatase"/>
</dbReference>
<keyword evidence="9" id="KW-0234">DNA repair</keyword>
<feature type="domain" description="Endonuclease/exonuclease/phosphatase" evidence="11">
    <location>
        <begin position="66"/>
        <end position="330"/>
    </location>
</feature>
<dbReference type="Gene3D" id="3.60.10.10">
    <property type="entry name" value="Endonuclease/exonuclease/phosphatase"/>
    <property type="match status" value="1"/>
</dbReference>
<evidence type="ECO:0000256" key="10">
    <source>
        <dbReference type="ARBA" id="ARBA00023242"/>
    </source>
</evidence>
<comment type="subcellular location">
    <subcellularLocation>
        <location evidence="3">Nucleus</location>
        <location evidence="3">PML body</location>
    </subcellularLocation>
</comment>
<evidence type="ECO:0000256" key="5">
    <source>
        <dbReference type="ARBA" id="ARBA00022723"/>
    </source>
</evidence>